<dbReference type="SMART" id="SM00448">
    <property type="entry name" value="REC"/>
    <property type="match status" value="1"/>
</dbReference>
<evidence type="ECO:0000256" key="1">
    <source>
        <dbReference type="PROSITE-ProRule" id="PRU00169"/>
    </source>
</evidence>
<dbReference type="AlphaFoldDB" id="A0A239HZ37"/>
<dbReference type="PANTHER" id="PTHR44520:SF2">
    <property type="entry name" value="RESPONSE REGULATOR RCP1"/>
    <property type="match status" value="1"/>
</dbReference>
<feature type="modified residue" description="4-aspartylphosphate" evidence="1">
    <location>
        <position position="59"/>
    </location>
</feature>
<dbReference type="EMBL" id="FZPD01000002">
    <property type="protein sequence ID" value="SNS86746.1"/>
    <property type="molecule type" value="Genomic_DNA"/>
</dbReference>
<reference evidence="3 4" key="1">
    <citation type="submission" date="2017-06" db="EMBL/GenBank/DDBJ databases">
        <authorList>
            <person name="Kim H.J."/>
            <person name="Triplett B.A."/>
        </authorList>
    </citation>
    <scope>NUCLEOTIDE SEQUENCE [LARGE SCALE GENOMIC DNA]</scope>
    <source>
        <strain evidence="3 4">DSM 19307</strain>
    </source>
</reference>
<evidence type="ECO:0000313" key="4">
    <source>
        <dbReference type="Proteomes" id="UP000198393"/>
    </source>
</evidence>
<evidence type="ECO:0000313" key="3">
    <source>
        <dbReference type="EMBL" id="SNS86746.1"/>
    </source>
</evidence>
<dbReference type="InterPro" id="IPR001789">
    <property type="entry name" value="Sig_transdc_resp-reg_receiver"/>
</dbReference>
<sequence length="127" mass="14543">MNSKVIGLVDDEEVFHWLVESNVKMINDGCKFLSFFNGEEILNYLRSSPAVIPNILLLDLNMPVCSGWRFLENYANSAVKTEMDIYILSSSIDPEDKVRAKNFSIVREFVSKPISSDFLKRALNRFS</sequence>
<evidence type="ECO:0000259" key="2">
    <source>
        <dbReference type="PROSITE" id="PS50110"/>
    </source>
</evidence>
<proteinExistence type="predicted"/>
<dbReference type="Gene3D" id="3.40.50.2300">
    <property type="match status" value="1"/>
</dbReference>
<dbReference type="OrthoDB" id="1524091at2"/>
<dbReference type="InterPro" id="IPR011006">
    <property type="entry name" value="CheY-like_superfamily"/>
</dbReference>
<dbReference type="InterPro" id="IPR052893">
    <property type="entry name" value="TCS_response_regulator"/>
</dbReference>
<feature type="domain" description="Response regulatory" evidence="2">
    <location>
        <begin position="5"/>
        <end position="127"/>
    </location>
</feature>
<keyword evidence="1" id="KW-0597">Phosphoprotein</keyword>
<protein>
    <submittedName>
        <fullName evidence="3">Response regulator receiver domain-containing protein</fullName>
    </submittedName>
</protein>
<organism evidence="3 4">
    <name type="scientific">Ekhidna lutea</name>
    <dbReference type="NCBI Taxonomy" id="447679"/>
    <lineage>
        <taxon>Bacteria</taxon>
        <taxon>Pseudomonadati</taxon>
        <taxon>Bacteroidota</taxon>
        <taxon>Cytophagia</taxon>
        <taxon>Cytophagales</taxon>
        <taxon>Reichenbachiellaceae</taxon>
        <taxon>Ekhidna</taxon>
    </lineage>
</organism>
<dbReference type="PROSITE" id="PS50110">
    <property type="entry name" value="RESPONSE_REGULATORY"/>
    <property type="match status" value="1"/>
</dbReference>
<gene>
    <name evidence="3" type="ORF">SAMN05421640_1593</name>
</gene>
<keyword evidence="4" id="KW-1185">Reference proteome</keyword>
<dbReference type="Proteomes" id="UP000198393">
    <property type="component" value="Unassembled WGS sequence"/>
</dbReference>
<dbReference type="GO" id="GO:0000160">
    <property type="term" value="P:phosphorelay signal transduction system"/>
    <property type="evidence" value="ECO:0007669"/>
    <property type="project" value="InterPro"/>
</dbReference>
<accession>A0A239HZ37</accession>
<dbReference type="SUPFAM" id="SSF52172">
    <property type="entry name" value="CheY-like"/>
    <property type="match status" value="1"/>
</dbReference>
<dbReference type="PANTHER" id="PTHR44520">
    <property type="entry name" value="RESPONSE REGULATOR RCP1-RELATED"/>
    <property type="match status" value="1"/>
</dbReference>
<dbReference type="RefSeq" id="WP_089356311.1">
    <property type="nucleotide sequence ID" value="NZ_FZPD01000002.1"/>
</dbReference>
<dbReference type="Pfam" id="PF00072">
    <property type="entry name" value="Response_reg"/>
    <property type="match status" value="1"/>
</dbReference>
<name>A0A239HZ37_EKHLU</name>